<comment type="caution">
    <text evidence="2">The sequence shown here is derived from an EMBL/GenBank/DDBJ whole genome shotgun (WGS) entry which is preliminary data.</text>
</comment>
<evidence type="ECO:0000256" key="1">
    <source>
        <dbReference type="SAM" id="Phobius"/>
    </source>
</evidence>
<keyword evidence="1" id="KW-1133">Transmembrane helix</keyword>
<keyword evidence="3" id="KW-1185">Reference proteome</keyword>
<keyword evidence="1" id="KW-0472">Membrane</keyword>
<keyword evidence="1" id="KW-0812">Transmembrane</keyword>
<dbReference type="AlphaFoldDB" id="A0A919YU10"/>
<protein>
    <submittedName>
        <fullName evidence="2">Uncharacterized protein</fullName>
    </submittedName>
</protein>
<evidence type="ECO:0000313" key="2">
    <source>
        <dbReference type="EMBL" id="GIP19680.1"/>
    </source>
</evidence>
<name>A0A919YU10_9BACL</name>
<feature type="transmembrane region" description="Helical" evidence="1">
    <location>
        <begin position="6"/>
        <end position="25"/>
    </location>
</feature>
<dbReference type="RefSeq" id="WP_213520653.1">
    <property type="nucleotide sequence ID" value="NZ_BOSE01000019.1"/>
</dbReference>
<organism evidence="2 3">
    <name type="scientific">Paenibacillus montaniterrae</name>
    <dbReference type="NCBI Taxonomy" id="429341"/>
    <lineage>
        <taxon>Bacteria</taxon>
        <taxon>Bacillati</taxon>
        <taxon>Bacillota</taxon>
        <taxon>Bacilli</taxon>
        <taxon>Bacillales</taxon>
        <taxon>Paenibacillaceae</taxon>
        <taxon>Paenibacillus</taxon>
    </lineage>
</organism>
<dbReference type="EMBL" id="BOSE01000019">
    <property type="protein sequence ID" value="GIP19680.1"/>
    <property type="molecule type" value="Genomic_DNA"/>
</dbReference>
<dbReference type="Proteomes" id="UP000683139">
    <property type="component" value="Unassembled WGS sequence"/>
</dbReference>
<evidence type="ECO:0000313" key="3">
    <source>
        <dbReference type="Proteomes" id="UP000683139"/>
    </source>
</evidence>
<accession>A0A919YU10</accession>
<sequence length="204" mass="22434">MNKKVILSMVGMMLFGMIAGAGVMMNDEAYKAVKKAFGGGTNNTIGYMGGISGFTPMQLQGLDLETALLMVQQQRTSLLDQQLSSQINDVTARNQTIAEYNTLIGKLYQAKNQSSASIALDKDTNDSLLKHGFVTKTNSSYSSQEIDSIISSLRSKIDATSNSQQMDMLRLQSLTNKRNEAFDVMTNFIKKMQDSRSSIIGNMR</sequence>
<gene>
    <name evidence="2" type="ORF">J40TS1_53220</name>
</gene>
<reference evidence="2" key="1">
    <citation type="submission" date="2021-03" db="EMBL/GenBank/DDBJ databases">
        <title>Antimicrobial resistance genes in bacteria isolated from Japanese honey, and their potential for conferring macrolide and lincosamide resistance in the American foulbrood pathogen Paenibacillus larvae.</title>
        <authorList>
            <person name="Okamoto M."/>
            <person name="Kumagai M."/>
            <person name="Kanamori H."/>
            <person name="Takamatsu D."/>
        </authorList>
    </citation>
    <scope>NUCLEOTIDE SEQUENCE</scope>
    <source>
        <strain evidence="2">J40TS1</strain>
    </source>
</reference>
<proteinExistence type="predicted"/>